<comment type="catalytic activity">
    <reaction evidence="1">
        <text>Hydrolyzes the link between N-acetylmuramoyl residues and L-amino acid residues in certain cell-wall glycopeptides.</text>
        <dbReference type="EC" id="3.5.1.28"/>
    </reaction>
</comment>
<dbReference type="Proteomes" id="UP000255425">
    <property type="component" value="Unassembled WGS sequence"/>
</dbReference>
<evidence type="ECO:0000256" key="12">
    <source>
        <dbReference type="ARBA" id="ARBA00022801"/>
    </source>
</evidence>
<feature type="domain" description="GW" evidence="18">
    <location>
        <begin position="748"/>
        <end position="822"/>
    </location>
</feature>
<dbReference type="InterPro" id="IPR036505">
    <property type="entry name" value="Amidase/PGRP_sf"/>
</dbReference>
<dbReference type="GO" id="GO:0005576">
    <property type="term" value="C:extracellular region"/>
    <property type="evidence" value="ECO:0007669"/>
    <property type="project" value="UniProtKB-SubCell"/>
</dbReference>
<feature type="compositionally biased region" description="Polar residues" evidence="16">
    <location>
        <begin position="235"/>
        <end position="257"/>
    </location>
</feature>
<dbReference type="InterPro" id="IPR002901">
    <property type="entry name" value="MGlyc_endo_b_GlcNAc-like_dom"/>
</dbReference>
<dbReference type="InterPro" id="IPR038200">
    <property type="entry name" value="GW_dom_sf"/>
</dbReference>
<dbReference type="EC" id="3.5.1.28" evidence="6"/>
<comment type="similarity">
    <text evidence="4">In the C-terminal section; belongs to the glycosyl hydrolase 73 family.</text>
</comment>
<evidence type="ECO:0000256" key="11">
    <source>
        <dbReference type="ARBA" id="ARBA00022737"/>
    </source>
</evidence>
<name>A0A380H7C7_9STAP</name>
<feature type="domain" description="GW" evidence="18">
    <location>
        <begin position="947"/>
        <end position="1022"/>
    </location>
</feature>
<keyword evidence="14" id="KW-0961">Cell wall biogenesis/degradation</keyword>
<feature type="compositionally biased region" description="Polar residues" evidence="16">
    <location>
        <begin position="138"/>
        <end position="197"/>
    </location>
</feature>
<dbReference type="GO" id="GO:0008745">
    <property type="term" value="F:N-acetylmuramoyl-L-alanine amidase activity"/>
    <property type="evidence" value="ECO:0007669"/>
    <property type="project" value="UniProtKB-EC"/>
</dbReference>
<protein>
    <recommendedName>
        <fullName evidence="8">Bifunctional autolysin</fullName>
        <ecNumber evidence="7">3.2.1.96</ecNumber>
        <ecNumber evidence="6">3.5.1.28</ecNumber>
    </recommendedName>
</protein>
<dbReference type="Gene3D" id="2.30.30.170">
    <property type="match status" value="7"/>
</dbReference>
<comment type="similarity">
    <text evidence="3">In the N-terminal section; belongs to the N-acetylmuramoyl-L-alanine amidase 2 family.</text>
</comment>
<dbReference type="PROSITE" id="PS51780">
    <property type="entry name" value="GW"/>
    <property type="match status" value="7"/>
</dbReference>
<keyword evidence="11" id="KW-0677">Repeat</keyword>
<dbReference type="InterPro" id="IPR002502">
    <property type="entry name" value="Amidase_domain"/>
</dbReference>
<gene>
    <name evidence="19" type="primary">atl_3</name>
    <name evidence="19" type="ORF">NCTC11807_01996</name>
</gene>
<proteinExistence type="inferred from homology"/>
<evidence type="ECO:0000256" key="17">
    <source>
        <dbReference type="SAM" id="SignalP"/>
    </source>
</evidence>
<evidence type="ECO:0000313" key="19">
    <source>
        <dbReference type="EMBL" id="SUM73127.1"/>
    </source>
</evidence>
<evidence type="ECO:0000256" key="8">
    <source>
        <dbReference type="ARBA" id="ARBA00016987"/>
    </source>
</evidence>
<dbReference type="SMART" id="SM00644">
    <property type="entry name" value="Ami_2"/>
    <property type="match status" value="1"/>
</dbReference>
<dbReference type="GO" id="GO:0033925">
    <property type="term" value="F:mannosyl-glycoprotein endo-beta-N-acetylglucosaminidase activity"/>
    <property type="evidence" value="ECO:0007669"/>
    <property type="project" value="UniProtKB-EC"/>
</dbReference>
<feature type="domain" description="GW" evidence="18">
    <location>
        <begin position="672"/>
        <end position="746"/>
    </location>
</feature>
<evidence type="ECO:0000256" key="14">
    <source>
        <dbReference type="ARBA" id="ARBA00023316"/>
    </source>
</evidence>
<comment type="catalytic activity">
    <reaction evidence="15">
        <text>an N(4)-(oligosaccharide-(1-&gt;3)-[oligosaccharide-(1-&gt;6)]-beta-D-Man-(1-&gt;4)-beta-D-GlcNAc-(1-&gt;4)-alpha-D-GlcNAc)-L-asparaginyl-[protein] + H2O = an oligosaccharide-(1-&gt;3)-[oligosaccharide-(1-&gt;6)]-beta-D-Man-(1-&gt;4)-D-GlcNAc + N(4)-(N-acetyl-beta-D-glucosaminyl)-L-asparaginyl-[protein]</text>
        <dbReference type="Rhea" id="RHEA:73067"/>
        <dbReference type="Rhea" id="RHEA-COMP:12603"/>
        <dbReference type="Rhea" id="RHEA-COMP:18176"/>
        <dbReference type="ChEBI" id="CHEBI:15377"/>
        <dbReference type="ChEBI" id="CHEBI:132248"/>
        <dbReference type="ChEBI" id="CHEBI:192714"/>
        <dbReference type="ChEBI" id="CHEBI:192715"/>
        <dbReference type="EC" id="3.2.1.96"/>
    </reaction>
</comment>
<dbReference type="EMBL" id="UHDZ01000001">
    <property type="protein sequence ID" value="SUM73127.1"/>
    <property type="molecule type" value="Genomic_DNA"/>
</dbReference>
<dbReference type="SMART" id="SM00047">
    <property type="entry name" value="LYZ2"/>
    <property type="match status" value="1"/>
</dbReference>
<keyword evidence="13" id="KW-0511">Multifunctional enzyme</keyword>
<dbReference type="GO" id="GO:0071555">
    <property type="term" value="P:cell wall organization"/>
    <property type="evidence" value="ECO:0007669"/>
    <property type="project" value="UniProtKB-KW"/>
</dbReference>
<keyword evidence="12" id="KW-0378">Hydrolase</keyword>
<dbReference type="SUPFAM" id="SSF55846">
    <property type="entry name" value="N-acetylmuramoyl-L-alanine amidase-like"/>
    <property type="match status" value="1"/>
</dbReference>
<feature type="domain" description="GW" evidence="18">
    <location>
        <begin position="870"/>
        <end position="945"/>
    </location>
</feature>
<keyword evidence="20" id="KW-1185">Reference proteome</keyword>
<feature type="domain" description="GW" evidence="18">
    <location>
        <begin position="585"/>
        <end position="659"/>
    </location>
</feature>
<comment type="subcellular location">
    <subcellularLocation>
        <location evidence="2">Secreted</location>
    </subcellularLocation>
</comment>
<dbReference type="RefSeq" id="WP_115313654.1">
    <property type="nucleotide sequence ID" value="NZ_CP066042.1"/>
</dbReference>
<evidence type="ECO:0000256" key="6">
    <source>
        <dbReference type="ARBA" id="ARBA00011901"/>
    </source>
</evidence>
<feature type="chain" id="PRO_5016673821" description="Bifunctional autolysin" evidence="17">
    <location>
        <begin position="30"/>
        <end position="1337"/>
    </location>
</feature>
<feature type="compositionally biased region" description="Polar residues" evidence="16">
    <location>
        <begin position="101"/>
        <end position="123"/>
    </location>
</feature>
<reference evidence="19 20" key="1">
    <citation type="submission" date="2018-06" db="EMBL/GenBank/DDBJ databases">
        <authorList>
            <consortium name="Pathogen Informatics"/>
            <person name="Doyle S."/>
        </authorList>
    </citation>
    <scope>NUCLEOTIDE SEQUENCE [LARGE SCALE GENOMIC DNA]</scope>
    <source>
        <strain evidence="19 20">NCTC11807</strain>
    </source>
</reference>
<dbReference type="GO" id="GO:0004040">
    <property type="term" value="F:amidase activity"/>
    <property type="evidence" value="ECO:0007669"/>
    <property type="project" value="InterPro"/>
</dbReference>
<dbReference type="InterPro" id="IPR025987">
    <property type="entry name" value="GW_dom"/>
</dbReference>
<dbReference type="Pfam" id="PF13457">
    <property type="entry name" value="GW"/>
    <property type="match status" value="7"/>
</dbReference>
<evidence type="ECO:0000256" key="16">
    <source>
        <dbReference type="SAM" id="MobiDB-lite"/>
    </source>
</evidence>
<evidence type="ECO:0000256" key="3">
    <source>
        <dbReference type="ARBA" id="ARBA00006088"/>
    </source>
</evidence>
<evidence type="ECO:0000256" key="9">
    <source>
        <dbReference type="ARBA" id="ARBA00022525"/>
    </source>
</evidence>
<dbReference type="Pfam" id="PF01832">
    <property type="entry name" value="Glucosaminidase"/>
    <property type="match status" value="1"/>
</dbReference>
<evidence type="ECO:0000256" key="10">
    <source>
        <dbReference type="ARBA" id="ARBA00022729"/>
    </source>
</evidence>
<feature type="region of interest" description="Disordered" evidence="16">
    <location>
        <begin position="489"/>
        <end position="509"/>
    </location>
</feature>
<comment type="subunit">
    <text evidence="5">Oligomer; forms a ring structure at the cell surface which is important for efficient partitioning of daughter cells after cell division.</text>
</comment>
<feature type="compositionally biased region" description="Low complexity" evidence="16">
    <location>
        <begin position="128"/>
        <end position="137"/>
    </location>
</feature>
<feature type="compositionally biased region" description="Low complexity" evidence="16">
    <location>
        <begin position="491"/>
        <end position="507"/>
    </location>
</feature>
<sequence length="1337" mass="148541">MAKKFNYKLPSMVALTLVGTAFTAHHAYAEEQPQQDQTSNKNVLDGQITLKQTEQAKKTATQSTQNISGTQTYQDPTKVQFKQDTDTKIYDASLDELNVSRNTSQNQSTGSNQNVDNSQSTNELVKPVSQVSSNQQNESITSLQSDISNNAESKDTTNNYIAQKNDTTTAQEVSQPKISTRNNNTSNKELTNTNPSGYNFDYDEKDEATNSTQNVSTSVQINNLTNKQTTDKPDTTNQLQSNTVKTNSIKKATSTNETKNVTNQITTFSSVAQPRMLYSVSSNTSSLPKYTPQVKSPINDYIRKKNYKAPQIEEDYTSYFPKYGYRNGVGRPEGIVVHDTANDNSTIDGEIAYMKRNYNNAFVHAFVDGNRIVETAPTDYLSWGAGYYGNQRFINVEIVHTHDYDSFARSMNNYADYAATQLQYYGLKPDSAENDGKGTVWTHYAISRYLGGTDHADPHQYFKNHNYSYAELYDLINEKYLIKTGQVAPWGTSSSSSTKPSGGSSSKLTVSANSGVAQIRPKNSGLYTTVYDSKGHQTDQVQKTLSVTKSATLGNNKFYLVEDYNTGKKYGWVKQDDVVYNTAKSPIKINQTYNVKVGSTLYTVPWGTPSQIASKVSGTGNQTFKATKQQQIDKAIYLYGTVNGKSGWISKYYLSTPSSSSTDKPSTNNKLTVSAKSGVAQIKPKNSGLYTTVYDEKGKATNQVQRTLSVTKSATLGSNKFYLVQDYNSGIKYGWIKQDDVVYNTAKSPIKVNQTYNVKAGVKLYTVPWGTFNQVAGTVTGTGNQTFKVTKQQQIDKATYLYGTVNGKSGWISKYYLTTPTAVRSVATKPVTSSKVETSTKPTTTNKKVSTQMLATSKATNTTKTTQKTATQTVNKIAQVKTNNSGIRASVYDKKAKSGAKYANRTVIINKQRKKGNNTYVLLQDSTRNTPLGWVNINDVTTQNIGNPVKSVGKYTVKQANNGLYSIAWGTKNQQLSTPKTLSNKTFRASKAVYVGKDLYLYGTVNNKTGWMAAKDLTNNNTNTQATPYKYTFVINNNNSYFYNNPTQSSRYTLRPYYEQPFSVIKQKNIDGVTWYYGQLLDGKFVWIKSSDLVKENIDYVNTGMRLDEAATIQYHLPYKPQVQHVAGQWTDANYSEIKYAMDTTRLANDPTLKYQFLRLDQPQYLSVDALNKLLKGKGVLENQGAAFSEAARKYGINEIYLISHALVETGNGTSQLAKGGDVVNGKFTDQTPTKYHNVFGIGAYDENPLIDGINYAKQAGWSSVSKAIVGGAQFIGQSYVKAGQNTLYKMRWNPSKPGTHQYATDINWANVNAQVLKGFYDTMCEVGKYYEIPVYK</sequence>
<feature type="region of interest" description="Disordered" evidence="16">
    <location>
        <begin position="101"/>
        <end position="257"/>
    </location>
</feature>
<dbReference type="GeneID" id="63936029"/>
<dbReference type="Gene3D" id="3.40.80.10">
    <property type="entry name" value="Peptidoglycan recognition protein-like"/>
    <property type="match status" value="1"/>
</dbReference>
<evidence type="ECO:0000256" key="5">
    <source>
        <dbReference type="ARBA" id="ARBA00011697"/>
    </source>
</evidence>
<accession>A0A380H7C7</accession>
<evidence type="ECO:0000256" key="15">
    <source>
        <dbReference type="ARBA" id="ARBA00034414"/>
    </source>
</evidence>
<keyword evidence="10 17" id="KW-0732">Signal</keyword>
<evidence type="ECO:0000256" key="2">
    <source>
        <dbReference type="ARBA" id="ARBA00004613"/>
    </source>
</evidence>
<feature type="domain" description="GW" evidence="18">
    <location>
        <begin position="509"/>
        <end position="583"/>
    </location>
</feature>
<evidence type="ECO:0000256" key="13">
    <source>
        <dbReference type="ARBA" id="ARBA00023268"/>
    </source>
</evidence>
<feature type="region of interest" description="Disordered" evidence="16">
    <location>
        <begin position="55"/>
        <end position="77"/>
    </location>
</feature>
<dbReference type="Pfam" id="PF01510">
    <property type="entry name" value="Amidase_2"/>
    <property type="match status" value="1"/>
</dbReference>
<evidence type="ECO:0000256" key="7">
    <source>
        <dbReference type="ARBA" id="ARBA00012566"/>
    </source>
</evidence>
<evidence type="ECO:0000256" key="4">
    <source>
        <dbReference type="ARBA" id="ARBA00007974"/>
    </source>
</evidence>
<evidence type="ECO:0000256" key="1">
    <source>
        <dbReference type="ARBA" id="ARBA00001561"/>
    </source>
</evidence>
<feature type="signal peptide" evidence="17">
    <location>
        <begin position="1"/>
        <end position="29"/>
    </location>
</feature>
<evidence type="ECO:0000259" key="18">
    <source>
        <dbReference type="PROSITE" id="PS51780"/>
    </source>
</evidence>
<dbReference type="EC" id="3.2.1.96" evidence="7"/>
<dbReference type="GO" id="GO:0009253">
    <property type="term" value="P:peptidoglycan catabolic process"/>
    <property type="evidence" value="ECO:0007669"/>
    <property type="project" value="InterPro"/>
</dbReference>
<evidence type="ECO:0000313" key="20">
    <source>
        <dbReference type="Proteomes" id="UP000255425"/>
    </source>
</evidence>
<organism evidence="19 20">
    <name type="scientific">Staphylococcus saccharolyticus</name>
    <dbReference type="NCBI Taxonomy" id="33028"/>
    <lineage>
        <taxon>Bacteria</taxon>
        <taxon>Bacillati</taxon>
        <taxon>Bacillota</taxon>
        <taxon>Bacilli</taxon>
        <taxon>Bacillales</taxon>
        <taxon>Staphylococcaceae</taxon>
        <taxon>Staphylococcus</taxon>
    </lineage>
</organism>
<keyword evidence="9" id="KW-0964">Secreted</keyword>
<dbReference type="CDD" id="cd06583">
    <property type="entry name" value="PGRP"/>
    <property type="match status" value="1"/>
</dbReference>
<feature type="compositionally biased region" description="Polar residues" evidence="16">
    <location>
        <begin position="209"/>
        <end position="228"/>
    </location>
</feature>
<feature type="domain" description="GW" evidence="18">
    <location>
        <begin position="1023"/>
        <end position="1098"/>
    </location>
</feature>